<dbReference type="EMBL" id="JBHUIT010000017">
    <property type="protein sequence ID" value="MFD2257076.1"/>
    <property type="molecule type" value="Genomic_DNA"/>
</dbReference>
<dbReference type="InterPro" id="IPR036249">
    <property type="entry name" value="Thioredoxin-like_sf"/>
</dbReference>
<dbReference type="PROSITE" id="PS51352">
    <property type="entry name" value="THIOREDOXIN_2"/>
    <property type="match status" value="1"/>
</dbReference>
<name>A0ABW5DBQ7_9BACT</name>
<evidence type="ECO:0000313" key="4">
    <source>
        <dbReference type="Proteomes" id="UP001597375"/>
    </source>
</evidence>
<dbReference type="Gene3D" id="3.40.30.10">
    <property type="entry name" value="Glutaredoxin"/>
    <property type="match status" value="1"/>
</dbReference>
<dbReference type="Proteomes" id="UP001597375">
    <property type="component" value="Unassembled WGS sequence"/>
</dbReference>
<dbReference type="RefSeq" id="WP_386820363.1">
    <property type="nucleotide sequence ID" value="NZ_JBHUIT010000017.1"/>
</dbReference>
<protein>
    <submittedName>
        <fullName evidence="3">TlpA family protein disulfide reductase</fullName>
    </submittedName>
</protein>
<dbReference type="InterPro" id="IPR013766">
    <property type="entry name" value="Thioredoxin_domain"/>
</dbReference>
<accession>A0ABW5DBQ7</accession>
<evidence type="ECO:0000313" key="3">
    <source>
        <dbReference type="EMBL" id="MFD2257076.1"/>
    </source>
</evidence>
<feature type="domain" description="Thioredoxin" evidence="2">
    <location>
        <begin position="157"/>
        <end position="311"/>
    </location>
</feature>
<organism evidence="3 4">
    <name type="scientific">Luteolibacter algae</name>
    <dbReference type="NCBI Taxonomy" id="454151"/>
    <lineage>
        <taxon>Bacteria</taxon>
        <taxon>Pseudomonadati</taxon>
        <taxon>Verrucomicrobiota</taxon>
        <taxon>Verrucomicrobiia</taxon>
        <taxon>Verrucomicrobiales</taxon>
        <taxon>Verrucomicrobiaceae</taxon>
        <taxon>Luteolibacter</taxon>
    </lineage>
</organism>
<keyword evidence="1" id="KW-0732">Signal</keyword>
<feature type="chain" id="PRO_5047030653" evidence="1">
    <location>
        <begin position="20"/>
        <end position="319"/>
    </location>
</feature>
<dbReference type="SUPFAM" id="SSF52833">
    <property type="entry name" value="Thioredoxin-like"/>
    <property type="match status" value="1"/>
</dbReference>
<evidence type="ECO:0000259" key="2">
    <source>
        <dbReference type="PROSITE" id="PS51352"/>
    </source>
</evidence>
<sequence length="319" mass="35847">MAFLKVLAGISLGFPLLFAQLEPPPESPLSPREDAVEQLLSERESLEALEKAIVSARELGTPEQVILEARFLFHVDRAEDKEIAALLPQFLKQKDNFKLADSEIFGSVDDWLAVTEYVQAIASMQKGDKDAFKQHITEAFWLSPRQGAAFAPHIDRMRLMDAMRAVRVDFGKNYTDILSGKQVTLGNVLGDNKGLLLHFWSPWSRECEATLPDFFITADHLLSRGISVASVLPETSEKVTLDALKMLKGTEKRVPGVWIVDTKKSPISNKLRVQSVPAVVLISAEGKVLFNGHPTDDEFWRSLERLDPRVERPEMREEQ</sequence>
<gene>
    <name evidence="3" type="ORF">ACFSSA_10330</name>
</gene>
<reference evidence="4" key="1">
    <citation type="journal article" date="2019" name="Int. J. Syst. Evol. Microbiol.">
        <title>The Global Catalogue of Microorganisms (GCM) 10K type strain sequencing project: providing services to taxonomists for standard genome sequencing and annotation.</title>
        <authorList>
            <consortium name="The Broad Institute Genomics Platform"/>
            <consortium name="The Broad Institute Genome Sequencing Center for Infectious Disease"/>
            <person name="Wu L."/>
            <person name="Ma J."/>
        </authorList>
    </citation>
    <scope>NUCLEOTIDE SEQUENCE [LARGE SCALE GENOMIC DNA]</scope>
    <source>
        <strain evidence="4">CGMCC 4.7106</strain>
    </source>
</reference>
<evidence type="ECO:0000256" key="1">
    <source>
        <dbReference type="SAM" id="SignalP"/>
    </source>
</evidence>
<proteinExistence type="predicted"/>
<comment type="caution">
    <text evidence="3">The sequence shown here is derived from an EMBL/GenBank/DDBJ whole genome shotgun (WGS) entry which is preliminary data.</text>
</comment>
<keyword evidence="4" id="KW-1185">Reference proteome</keyword>
<feature type="signal peptide" evidence="1">
    <location>
        <begin position="1"/>
        <end position="19"/>
    </location>
</feature>